<evidence type="ECO:0000256" key="1">
    <source>
        <dbReference type="SAM" id="MobiDB-lite"/>
    </source>
</evidence>
<evidence type="ECO:0000256" key="2">
    <source>
        <dbReference type="SAM" id="Phobius"/>
    </source>
</evidence>
<sequence>MAIPNLFRRSDENTRTAWGYSFQWTPEHLSGEQMEPMKHSYDRLADECLTRLNEISPPPQKALPRTTDRGAQNSKTGKEKPKRDLYLLLRDNADKDDKLAELWNQVNTVPDWVDWDQIERGQEVFYRYGIPALNALGFESLLGGMGAGRIVETLARTGGFSAKIARHRMFETTQFVFQVTMSLKNIQPGGDGFASAVRVRLLHAAVRARILNLAKTRPDYYSVERFGVPVNDLDCISTIGSFSTLLVWLSLPRQGIFLREQEILDYIAFWRLVAYYLGTPTKPFESPEKARKMMESILVYEVNPTEMSKILANNIITSLENTPPAWGSRGFLEATARWLNGKELSDRLGIGTPGYYYYGLVLGYCIFVSLWCYVQRTFLYLDRRHIARMRRHFWKIILDEKIGLGEETKFDFKYVPGYDLTTEQGGKVERIKQNFGIELLGFLGLAGATVTTAAMGTIGYVTYLRAQWGWKLMEILASVTIGFSQLPSFNSILGSSTTNYPFESSLHGLTNPATSLICEDSKSSSRLRGCFKSRNSHALFWFVGARNEGLKQSELQPRSPVSTPHNTR</sequence>
<keyword evidence="2" id="KW-0812">Transmembrane</keyword>
<dbReference type="PANTHER" id="PTHR37539:SF1">
    <property type="entry name" value="ER-BOUND OXYGENASE MPAB_MPAB'_RUBBER OXYGENASE CATALYTIC DOMAIN-CONTAINING PROTEIN"/>
    <property type="match status" value="1"/>
</dbReference>
<feature type="region of interest" description="Disordered" evidence="1">
    <location>
        <begin position="54"/>
        <end position="79"/>
    </location>
</feature>
<proteinExistence type="predicted"/>
<protein>
    <recommendedName>
        <fullName evidence="3">ER-bound oxygenase mpaB/mpaB'/Rubber oxygenase catalytic domain-containing protein</fullName>
    </recommendedName>
</protein>
<dbReference type="GO" id="GO:0016491">
    <property type="term" value="F:oxidoreductase activity"/>
    <property type="evidence" value="ECO:0007669"/>
    <property type="project" value="InterPro"/>
</dbReference>
<dbReference type="KEGG" id="bgh:BDBG_03122"/>
<accession>A0A179UJ10</accession>
<dbReference type="RefSeq" id="XP_031577546.1">
    <property type="nucleotide sequence ID" value="XM_031721113.1"/>
</dbReference>
<dbReference type="InterPro" id="IPR018713">
    <property type="entry name" value="MPAB/Lcp_cat_dom"/>
</dbReference>
<reference evidence="5" key="1">
    <citation type="journal article" date="2015" name="PLoS Genet.">
        <title>The dynamic genome and transcriptome of the human fungal pathogen Blastomyces and close relative Emmonsia.</title>
        <authorList>
            <person name="Munoz J.F."/>
            <person name="Gauthier G.M."/>
            <person name="Desjardins C.A."/>
            <person name="Gallo J.E."/>
            <person name="Holder J."/>
            <person name="Sullivan T.D."/>
            <person name="Marty A.J."/>
            <person name="Carmen J.C."/>
            <person name="Chen Z."/>
            <person name="Ding L."/>
            <person name="Gujja S."/>
            <person name="Magrini V."/>
            <person name="Misas E."/>
            <person name="Mitreva M."/>
            <person name="Priest M."/>
            <person name="Saif S."/>
            <person name="Whiston E.A."/>
            <person name="Young S."/>
            <person name="Zeng Q."/>
            <person name="Goldman W.E."/>
            <person name="Mardis E.R."/>
            <person name="Taylor J.W."/>
            <person name="McEwen J.G."/>
            <person name="Clay O.K."/>
            <person name="Klein B.S."/>
            <person name="Cuomo C.A."/>
        </authorList>
    </citation>
    <scope>NUCLEOTIDE SEQUENCE [LARGE SCALE GENOMIC DNA]</scope>
    <source>
        <strain evidence="5">SLH14081</strain>
    </source>
</reference>
<evidence type="ECO:0000259" key="3">
    <source>
        <dbReference type="Pfam" id="PF09995"/>
    </source>
</evidence>
<feature type="transmembrane region" description="Helical" evidence="2">
    <location>
        <begin position="439"/>
        <end position="463"/>
    </location>
</feature>
<dbReference type="AlphaFoldDB" id="A0A179UJ10"/>
<gene>
    <name evidence="4" type="ORF">BDBG_03122</name>
</gene>
<feature type="domain" description="ER-bound oxygenase mpaB/mpaB'/Rubber oxygenase catalytic" evidence="3">
    <location>
        <begin position="151"/>
        <end position="351"/>
    </location>
</feature>
<dbReference type="VEuPathDB" id="FungiDB:BDBG_03122"/>
<dbReference type="EMBL" id="GG657451">
    <property type="protein sequence ID" value="OAT07011.1"/>
    <property type="molecule type" value="Genomic_DNA"/>
</dbReference>
<keyword evidence="5" id="KW-1185">Reference proteome</keyword>
<dbReference type="PANTHER" id="PTHR37539">
    <property type="entry name" value="SECRETED PROTEIN-RELATED"/>
    <property type="match status" value="1"/>
</dbReference>
<dbReference type="Proteomes" id="UP000002038">
    <property type="component" value="Unassembled WGS sequence"/>
</dbReference>
<name>A0A179UJ10_BLAGS</name>
<dbReference type="GeneID" id="8506187"/>
<dbReference type="STRING" id="559298.A0A179UJ10"/>
<evidence type="ECO:0000313" key="5">
    <source>
        <dbReference type="Proteomes" id="UP000002038"/>
    </source>
</evidence>
<keyword evidence="2" id="KW-0472">Membrane</keyword>
<dbReference type="OrthoDB" id="6361347at2759"/>
<dbReference type="Pfam" id="PF09995">
    <property type="entry name" value="MPAB_Lcp_cat"/>
    <property type="match status" value="1"/>
</dbReference>
<feature type="transmembrane region" description="Helical" evidence="2">
    <location>
        <begin position="355"/>
        <end position="374"/>
    </location>
</feature>
<organism evidence="4 5">
    <name type="scientific">Blastomyces gilchristii (strain SLH14081)</name>
    <name type="common">Blastomyces dermatitidis</name>
    <dbReference type="NCBI Taxonomy" id="559298"/>
    <lineage>
        <taxon>Eukaryota</taxon>
        <taxon>Fungi</taxon>
        <taxon>Dikarya</taxon>
        <taxon>Ascomycota</taxon>
        <taxon>Pezizomycotina</taxon>
        <taxon>Eurotiomycetes</taxon>
        <taxon>Eurotiomycetidae</taxon>
        <taxon>Onygenales</taxon>
        <taxon>Ajellomycetaceae</taxon>
        <taxon>Blastomyces</taxon>
    </lineage>
</organism>
<evidence type="ECO:0000313" key="4">
    <source>
        <dbReference type="EMBL" id="OAT07011.1"/>
    </source>
</evidence>
<dbReference type="InterPro" id="IPR037473">
    <property type="entry name" value="Lcp-like"/>
</dbReference>
<keyword evidence="2" id="KW-1133">Transmembrane helix</keyword>